<reference evidence="1" key="2">
    <citation type="submission" date="2023-05" db="EMBL/GenBank/DDBJ databases">
        <authorList>
            <consortium name="Lawrence Berkeley National Laboratory"/>
            <person name="Steindorff A."/>
            <person name="Hensen N."/>
            <person name="Bonometti L."/>
            <person name="Westerberg I."/>
            <person name="Brannstrom I.O."/>
            <person name="Guillou S."/>
            <person name="Cros-Aarteil S."/>
            <person name="Calhoun S."/>
            <person name="Haridas S."/>
            <person name="Kuo A."/>
            <person name="Mondo S."/>
            <person name="Pangilinan J."/>
            <person name="Riley R."/>
            <person name="Labutti K."/>
            <person name="Andreopoulos B."/>
            <person name="Lipzen A."/>
            <person name="Chen C."/>
            <person name="Yanf M."/>
            <person name="Daum C."/>
            <person name="Ng V."/>
            <person name="Clum A."/>
            <person name="Ohm R."/>
            <person name="Martin F."/>
            <person name="Silar P."/>
            <person name="Natvig D."/>
            <person name="Lalanne C."/>
            <person name="Gautier V."/>
            <person name="Ament-Velasquez S.L."/>
            <person name="Kruys A."/>
            <person name="Hutchinson M.I."/>
            <person name="Powell A.J."/>
            <person name="Barry K."/>
            <person name="Miller A.N."/>
            <person name="Grigoriev I.V."/>
            <person name="Debuchy R."/>
            <person name="Gladieux P."/>
            <person name="Thoren M.H."/>
            <person name="Johannesson H."/>
        </authorList>
    </citation>
    <scope>NUCLEOTIDE SEQUENCE</scope>
    <source>
        <strain evidence="1">CBS 123565</strain>
    </source>
</reference>
<gene>
    <name evidence="1" type="ORF">BT67DRAFT_439035</name>
</gene>
<dbReference type="AlphaFoldDB" id="A0AAN6ZH89"/>
<name>A0AAN6ZH89_9PEZI</name>
<sequence>MSWAQMRLGPRRQLGQAVPHPRTDAARFAVGLCCSGSVPPWPSGSLPLHAVSETCISRRKQPIPPLIDFILLWPPSCCGVCATGMIRTCGKDKGRECNARGRDKHGGVASRTRPLAGFKPTKTRVPAQHIAVCMQAAARSRPGRCDLG</sequence>
<evidence type="ECO:0000313" key="2">
    <source>
        <dbReference type="Proteomes" id="UP001304895"/>
    </source>
</evidence>
<organism evidence="1 2">
    <name type="scientific">Trichocladium antarcticum</name>
    <dbReference type="NCBI Taxonomy" id="1450529"/>
    <lineage>
        <taxon>Eukaryota</taxon>
        <taxon>Fungi</taxon>
        <taxon>Dikarya</taxon>
        <taxon>Ascomycota</taxon>
        <taxon>Pezizomycotina</taxon>
        <taxon>Sordariomycetes</taxon>
        <taxon>Sordariomycetidae</taxon>
        <taxon>Sordariales</taxon>
        <taxon>Chaetomiaceae</taxon>
        <taxon>Trichocladium</taxon>
    </lineage>
</organism>
<dbReference type="EMBL" id="MU853402">
    <property type="protein sequence ID" value="KAK4137798.1"/>
    <property type="molecule type" value="Genomic_DNA"/>
</dbReference>
<comment type="caution">
    <text evidence="1">The sequence shown here is derived from an EMBL/GenBank/DDBJ whole genome shotgun (WGS) entry which is preliminary data.</text>
</comment>
<proteinExistence type="predicted"/>
<protein>
    <submittedName>
        <fullName evidence="1">Uncharacterized protein</fullName>
    </submittedName>
</protein>
<keyword evidence="2" id="KW-1185">Reference proteome</keyword>
<evidence type="ECO:0000313" key="1">
    <source>
        <dbReference type="EMBL" id="KAK4137798.1"/>
    </source>
</evidence>
<reference evidence="1" key="1">
    <citation type="journal article" date="2023" name="Mol. Phylogenet. Evol.">
        <title>Genome-scale phylogeny and comparative genomics of the fungal order Sordariales.</title>
        <authorList>
            <person name="Hensen N."/>
            <person name="Bonometti L."/>
            <person name="Westerberg I."/>
            <person name="Brannstrom I.O."/>
            <person name="Guillou S."/>
            <person name="Cros-Aarteil S."/>
            <person name="Calhoun S."/>
            <person name="Haridas S."/>
            <person name="Kuo A."/>
            <person name="Mondo S."/>
            <person name="Pangilinan J."/>
            <person name="Riley R."/>
            <person name="LaButti K."/>
            <person name="Andreopoulos B."/>
            <person name="Lipzen A."/>
            <person name="Chen C."/>
            <person name="Yan M."/>
            <person name="Daum C."/>
            <person name="Ng V."/>
            <person name="Clum A."/>
            <person name="Steindorff A."/>
            <person name="Ohm R.A."/>
            <person name="Martin F."/>
            <person name="Silar P."/>
            <person name="Natvig D.O."/>
            <person name="Lalanne C."/>
            <person name="Gautier V."/>
            <person name="Ament-Velasquez S.L."/>
            <person name="Kruys A."/>
            <person name="Hutchinson M.I."/>
            <person name="Powell A.J."/>
            <person name="Barry K."/>
            <person name="Miller A.N."/>
            <person name="Grigoriev I.V."/>
            <person name="Debuchy R."/>
            <person name="Gladieux P."/>
            <person name="Hiltunen Thoren M."/>
            <person name="Johannesson H."/>
        </authorList>
    </citation>
    <scope>NUCLEOTIDE SEQUENCE</scope>
    <source>
        <strain evidence="1">CBS 123565</strain>
    </source>
</reference>
<dbReference type="Proteomes" id="UP001304895">
    <property type="component" value="Unassembled WGS sequence"/>
</dbReference>
<accession>A0AAN6ZH89</accession>